<evidence type="ECO:0000313" key="3">
    <source>
        <dbReference type="Proteomes" id="UP000005580"/>
    </source>
</evidence>
<dbReference type="SMART" id="SM01325">
    <property type="entry name" value="DUF3160"/>
    <property type="match status" value="1"/>
</dbReference>
<dbReference type="AlphaFoldDB" id="E7RNA3"/>
<accession>E7RNA3</accession>
<dbReference type="Pfam" id="PF13308">
    <property type="entry name" value="YARHG"/>
    <property type="match status" value="1"/>
</dbReference>
<keyword evidence="3" id="KW-1185">Reference proteome</keyword>
<dbReference type="Gene3D" id="1.20.58.1690">
    <property type="match status" value="1"/>
</dbReference>
<dbReference type="SMART" id="SM01324">
    <property type="entry name" value="YARHG"/>
    <property type="match status" value="1"/>
</dbReference>
<dbReference type="InterPro" id="IPR022601">
    <property type="entry name" value="DUF3160"/>
</dbReference>
<dbReference type="InterPro" id="IPR025582">
    <property type="entry name" value="YARHG_dom"/>
</dbReference>
<dbReference type="RefSeq" id="WP_004369313.1">
    <property type="nucleotide sequence ID" value="NZ_GL833119.1"/>
</dbReference>
<dbReference type="Pfam" id="PF11369">
    <property type="entry name" value="DUF3160"/>
    <property type="match status" value="1"/>
</dbReference>
<name>E7RNA3_9BACT</name>
<proteinExistence type="predicted"/>
<dbReference type="eggNOG" id="COG4640">
    <property type="taxonomic scope" value="Bacteria"/>
</dbReference>
<gene>
    <name evidence="2" type="ORF">HMPREF0663_10603</name>
</gene>
<reference evidence="2" key="1">
    <citation type="submission" date="2011-01" db="EMBL/GenBank/DDBJ databases">
        <authorList>
            <person name="Muzny D."/>
            <person name="Qin X."/>
            <person name="Buhay C."/>
            <person name="Dugan-Rocha S."/>
            <person name="Ding Y."/>
            <person name="Chen G."/>
            <person name="Hawes A."/>
            <person name="Holder M."/>
            <person name="Jhangiani S."/>
            <person name="Johnson A."/>
            <person name="Khan Z."/>
            <person name="Li Z."/>
            <person name="Liu W."/>
            <person name="Liu X."/>
            <person name="Perez L."/>
            <person name="Shen H."/>
            <person name="Wang Q."/>
            <person name="Watt J."/>
            <person name="Xi L."/>
            <person name="Xin Y."/>
            <person name="Zhou J."/>
            <person name="Deng J."/>
            <person name="Jiang H."/>
            <person name="Liu Y."/>
            <person name="Qu J."/>
            <person name="Song X.-Z."/>
            <person name="Zhang L."/>
            <person name="Villasana D."/>
            <person name="Johnson A."/>
            <person name="Liu J."/>
            <person name="Liyanage D."/>
            <person name="Lorensuhewa L."/>
            <person name="Robinson T."/>
            <person name="Song A."/>
            <person name="Song B.-B."/>
            <person name="Dinh H."/>
            <person name="Thornton R."/>
            <person name="Coyle M."/>
            <person name="Francisco L."/>
            <person name="Jackson L."/>
            <person name="Javaid M."/>
            <person name="Korchina V."/>
            <person name="Kovar C."/>
            <person name="Mata R."/>
            <person name="Mathew T."/>
            <person name="Ngo R."/>
            <person name="Nguyen L."/>
            <person name="Nguyen N."/>
            <person name="Okwuonu G."/>
            <person name="Ongeri F."/>
            <person name="Pham C."/>
            <person name="Simmons D."/>
            <person name="Wilczek-Boney K."/>
            <person name="Hale W."/>
            <person name="Jakkamsetti A."/>
            <person name="Pham P."/>
            <person name="Ruth R."/>
            <person name="San Lucas F."/>
            <person name="Warren J."/>
            <person name="Zhang J."/>
            <person name="Zhao Z."/>
            <person name="Zhou C."/>
            <person name="Zhu D."/>
            <person name="Lee S."/>
            <person name="Bess C."/>
            <person name="Blankenburg K."/>
            <person name="Forbes L."/>
            <person name="Fu Q."/>
            <person name="Gubbala S."/>
            <person name="Hirani K."/>
            <person name="Jayaseelan J.C."/>
            <person name="Lara F."/>
            <person name="Munidasa M."/>
            <person name="Palculict T."/>
            <person name="Patil S."/>
            <person name="Pu L.-L."/>
            <person name="Saada N."/>
            <person name="Tang L."/>
            <person name="Weissenberger G."/>
            <person name="Zhu Y."/>
            <person name="Hemphill L."/>
            <person name="Shang Y."/>
            <person name="Youmans B."/>
            <person name="Ayvaz T."/>
            <person name="Ross M."/>
            <person name="Santibanez J."/>
            <person name="Aqrawi P."/>
            <person name="Gross S."/>
            <person name="Joshi V."/>
            <person name="Fowler G."/>
            <person name="Nazareth L."/>
            <person name="Reid J."/>
            <person name="Worley K."/>
            <person name="Petrosino J."/>
            <person name="Highlander S."/>
            <person name="Gibbs R."/>
        </authorList>
    </citation>
    <scope>NUCLEOTIDE SEQUENCE [LARGE SCALE GENOMIC DNA]</scope>
    <source>
        <strain evidence="2">ATCC 33269</strain>
    </source>
</reference>
<dbReference type="InterPro" id="IPR038434">
    <property type="entry name" value="YARHG_sf"/>
</dbReference>
<dbReference type="STRING" id="28134.SAMN05444288_0272"/>
<dbReference type="HOGENOM" id="CLU_015670_1_0_10"/>
<organism evidence="2 3">
    <name type="scientific">Hoylesella oralis ATCC 33269</name>
    <dbReference type="NCBI Taxonomy" id="873533"/>
    <lineage>
        <taxon>Bacteria</taxon>
        <taxon>Pseudomonadati</taxon>
        <taxon>Bacteroidota</taxon>
        <taxon>Bacteroidia</taxon>
        <taxon>Bacteroidales</taxon>
        <taxon>Prevotellaceae</taxon>
        <taxon>Hoylesella</taxon>
    </lineage>
</organism>
<dbReference type="EMBL" id="AEPE02000002">
    <property type="protein sequence ID" value="EFZ38234.1"/>
    <property type="molecule type" value="Genomic_DNA"/>
</dbReference>
<comment type="caution">
    <text evidence="2">The sequence shown here is derived from an EMBL/GenBank/DDBJ whole genome shotgun (WGS) entry which is preliminary data.</text>
</comment>
<sequence>MRKFITVILLLFAIYSVWAQKKSIIIPGNGHIDVEKLNKPIDLNMDLSKLTLSELRVLRNSFAARQGYVFMEADLRSLFSQTSWYDSLMWKRFEPKDREVWGFFDREGIYNEAPIHCTKEELQFINRIQEREDELVRNDGNIREDGSVNMRNLINPYQVERFDPKLKAALGEKGFAIVPSNGLQLFHVYEKNDYSNFPSFVTTDLYLQLFHLYFDSVLREIEEDKFHDMLMQLSRDMYRYFSIMANDRSTPSVLVDNAAWCQAYFGVSVGLLSGKLPDGLKGTYKKECTDEMGKIMKSENNFSDLLEFHDVYFNYSLFCPRGHYTRSELLKRYFRAMMWLQTAPFGTDKPEQLQRAVMIAHAIGANPSMFKAYNNIFEPMTFLMGKPDNVTILQVYDAYKKQEKPLDEFFKNQELMTDLRSEIEEIARSQTRIKPKFERTSACKINLMPQRYQPDAEVLQEMVDYESPVTKRDTPKGLDVMAAMGSIEAERILLEELKEGENWSGYKPMLQKMKAQMKEIDWSETVSTKWLDALKTMNDTVSDHRLPYFMLTSQWKKKELNTALASWAELKHDAILYAKQPMGAECGGGGLPEPIVHGYVEPNIKFWKKAVALVNNMEEILTKYGLLTDKAMATTEQIIDHTEFLLRISKKELSSDMLSEQEYKQIEIIGSTFENISLDLVRDKDQMLVGWDDIQGTDKSIAVVADVYTANAVNNPPEKHSILYEAVGPVDEIYVVVEVNNRLYLTRGAVFSYREFKQSTDEQRLTDEEWQQKLKTNPRKGVPTWMKEVVIPLEIPVEDNDRVFYGSGC</sequence>
<evidence type="ECO:0000259" key="1">
    <source>
        <dbReference type="SMART" id="SM01324"/>
    </source>
</evidence>
<feature type="domain" description="YARHG" evidence="1">
    <location>
        <begin position="30"/>
        <end position="133"/>
    </location>
</feature>
<evidence type="ECO:0000313" key="2">
    <source>
        <dbReference type="EMBL" id="EFZ38234.1"/>
    </source>
</evidence>
<protein>
    <recommendedName>
        <fullName evidence="1">YARHG domain-containing protein</fullName>
    </recommendedName>
</protein>
<dbReference type="Proteomes" id="UP000005580">
    <property type="component" value="Unassembled WGS sequence"/>
</dbReference>